<organism evidence="1 2">
    <name type="scientific">Garicola koreensis</name>
    <dbReference type="NCBI Taxonomy" id="1262554"/>
    <lineage>
        <taxon>Bacteria</taxon>
        <taxon>Bacillati</taxon>
        <taxon>Actinomycetota</taxon>
        <taxon>Actinomycetes</taxon>
        <taxon>Micrococcales</taxon>
        <taxon>Micrococcaceae</taxon>
        <taxon>Garicola</taxon>
    </lineage>
</organism>
<evidence type="ECO:0000313" key="1">
    <source>
        <dbReference type="EMBL" id="MBB3667647.1"/>
    </source>
</evidence>
<accession>A0A7W5TS44</accession>
<dbReference type="AlphaFoldDB" id="A0A7W5TS44"/>
<proteinExistence type="predicted"/>
<reference evidence="1 2" key="1">
    <citation type="submission" date="2020-08" db="EMBL/GenBank/DDBJ databases">
        <title>Sequencing the genomes of 1000 actinobacteria strains.</title>
        <authorList>
            <person name="Klenk H.-P."/>
        </authorList>
    </citation>
    <scope>NUCLEOTIDE SEQUENCE [LARGE SCALE GENOMIC DNA]</scope>
    <source>
        <strain evidence="1 2">DSM 28238</strain>
    </source>
</reference>
<dbReference type="EMBL" id="JACIBT010000002">
    <property type="protein sequence ID" value="MBB3667647.1"/>
    <property type="molecule type" value="Genomic_DNA"/>
</dbReference>
<evidence type="ECO:0000313" key="2">
    <source>
        <dbReference type="Proteomes" id="UP000547528"/>
    </source>
</evidence>
<keyword evidence="2" id="KW-1185">Reference proteome</keyword>
<name>A0A7W5TS44_9MICC</name>
<sequence>MDKTSTFDPAAELTAAAQSRDGSHTGTQLARQVRAGQALRVRRGVYVDPEQWIEAMPWHRYQIAVAATALATDPIFCRETALLLHQVPLVRTPRGVLARTTRMNGTGRVPAPSLTGPLGAEEFRRLYRQQHPTMSDFPANRLRSVPTQLLYPPLSGGLSRPAALEGVRQGSLPLHEVRIEPAHRLRVRGPGAYRVEPLELALIDTVSRMPFAEAVVALDWIKANREVHLQPWLRYLSSGTKRGRWERAWDFATPHSESPGESRSRALMDELGFVIPAQQSVIETDSGAFRVDFCWAEDRVIGEFDGRVKYFDEATLNGKDPKEVLYQEKQREDALRRAGWIVIRWTWAMLNAPAGFAAYLKKAGVSLLR</sequence>
<dbReference type="RefSeq" id="WP_183358054.1">
    <property type="nucleotide sequence ID" value="NZ_BAABKR010000001.1"/>
</dbReference>
<gene>
    <name evidence="1" type="ORF">FHX47_001266</name>
</gene>
<comment type="caution">
    <text evidence="1">The sequence shown here is derived from an EMBL/GenBank/DDBJ whole genome shotgun (WGS) entry which is preliminary data.</text>
</comment>
<dbReference type="Proteomes" id="UP000547528">
    <property type="component" value="Unassembled WGS sequence"/>
</dbReference>
<protein>
    <recommendedName>
        <fullName evidence="3">Transcriptional regulator, AbiEi antitoxin, Type IV TA system</fullName>
    </recommendedName>
</protein>
<evidence type="ECO:0008006" key="3">
    <source>
        <dbReference type="Google" id="ProtNLM"/>
    </source>
</evidence>